<evidence type="ECO:0000313" key="2">
    <source>
        <dbReference type="Proteomes" id="UP000012024"/>
    </source>
</evidence>
<protein>
    <submittedName>
        <fullName evidence="1">Uncharacterized protein</fullName>
    </submittedName>
</protein>
<accession>M7MIU6</accession>
<evidence type="ECO:0000313" key="1">
    <source>
        <dbReference type="EMBL" id="EMQ94755.1"/>
    </source>
</evidence>
<reference evidence="1 2" key="1">
    <citation type="submission" date="2012-12" db="EMBL/GenBank/DDBJ databases">
        <title>Genome assembly of Formosa sp. AK20.</title>
        <authorList>
            <person name="Kumar R."/>
            <person name="Khatri I."/>
            <person name="Vaidya B."/>
            <person name="Subramanian S."/>
            <person name="Pinnaka A."/>
        </authorList>
    </citation>
    <scope>NUCLEOTIDE SEQUENCE [LARGE SCALE GENOMIC DNA]</scope>
    <source>
        <strain evidence="1 2">AK20</strain>
    </source>
</reference>
<comment type="caution">
    <text evidence="1">The sequence shown here is derived from an EMBL/GenBank/DDBJ whole genome shotgun (WGS) entry which is preliminary data.</text>
</comment>
<dbReference type="Proteomes" id="UP000012024">
    <property type="component" value="Unassembled WGS sequence"/>
</dbReference>
<name>M7MIU6_9FLAO</name>
<dbReference type="eggNOG" id="ENOG5031C6A">
    <property type="taxonomic scope" value="Bacteria"/>
</dbReference>
<gene>
    <name evidence="1" type="ORF">D778_00395</name>
</gene>
<keyword evidence="2" id="KW-1185">Reference proteome</keyword>
<dbReference type="PATRIC" id="fig|1137281.3.peg.1827"/>
<proteinExistence type="predicted"/>
<dbReference type="AlphaFoldDB" id="M7MIU6"/>
<organism evidence="1 2">
    <name type="scientific">Xanthomarina gelatinilytica</name>
    <dbReference type="NCBI Taxonomy" id="1137281"/>
    <lineage>
        <taxon>Bacteria</taxon>
        <taxon>Pseudomonadati</taxon>
        <taxon>Bacteroidota</taxon>
        <taxon>Flavobacteriia</taxon>
        <taxon>Flavobacteriales</taxon>
        <taxon>Flavobacteriaceae</taxon>
        <taxon>Xanthomarina</taxon>
    </lineage>
</organism>
<dbReference type="EMBL" id="ANLA01000014">
    <property type="protein sequence ID" value="EMQ94755.1"/>
    <property type="molecule type" value="Genomic_DNA"/>
</dbReference>
<sequence length="60" mass="7548">MFEFSVEDKEKEVIQDLKDLQGKYVKLHYFERYSKIFWLGDTKYFITKVEEDKERSNRRY</sequence>